<feature type="domain" description="HTH luxR-type" evidence="3">
    <location>
        <begin position="127"/>
        <end position="193"/>
    </location>
</feature>
<evidence type="ECO:0000259" key="3">
    <source>
        <dbReference type="PROSITE" id="PS50043"/>
    </source>
</evidence>
<dbReference type="InterPro" id="IPR036388">
    <property type="entry name" value="WH-like_DNA-bd_sf"/>
</dbReference>
<organism evidence="5 6">
    <name type="scientific">Endobacterium cereale</name>
    <dbReference type="NCBI Taxonomy" id="2663029"/>
    <lineage>
        <taxon>Bacteria</taxon>
        <taxon>Pseudomonadati</taxon>
        <taxon>Pseudomonadota</taxon>
        <taxon>Alphaproteobacteria</taxon>
        <taxon>Hyphomicrobiales</taxon>
        <taxon>Rhizobiaceae</taxon>
        <taxon>Endobacterium</taxon>
    </lineage>
</organism>
<evidence type="ECO:0000256" key="2">
    <source>
        <dbReference type="PROSITE-ProRule" id="PRU00169"/>
    </source>
</evidence>
<keyword evidence="6" id="KW-1185">Reference proteome</keyword>
<dbReference type="PANTHER" id="PTHR43214:SF44">
    <property type="entry name" value="TWO-COMPONENT RESPONSE REGULATOR"/>
    <property type="match status" value="1"/>
</dbReference>
<dbReference type="GO" id="GO:0003677">
    <property type="term" value="F:DNA binding"/>
    <property type="evidence" value="ECO:0007669"/>
    <property type="project" value="UniProtKB-KW"/>
</dbReference>
<dbReference type="AlphaFoldDB" id="A0A6A8ABU4"/>
<dbReference type="SMART" id="SM00421">
    <property type="entry name" value="HTH_LUXR"/>
    <property type="match status" value="1"/>
</dbReference>
<dbReference type="CDD" id="cd06170">
    <property type="entry name" value="LuxR_C_like"/>
    <property type="match status" value="1"/>
</dbReference>
<dbReference type="InterPro" id="IPR001789">
    <property type="entry name" value="Sig_transdc_resp-reg_receiver"/>
</dbReference>
<dbReference type="SUPFAM" id="SSF46894">
    <property type="entry name" value="C-terminal effector domain of the bipartite response regulators"/>
    <property type="match status" value="1"/>
</dbReference>
<dbReference type="InterPro" id="IPR000792">
    <property type="entry name" value="Tscrpt_reg_LuxR_C"/>
</dbReference>
<reference evidence="5 6" key="1">
    <citation type="submission" date="2019-11" db="EMBL/GenBank/DDBJ databases">
        <title>Genome analysis of Rhizobacterium cereale a novel genus and species isolated from maize roots in North Spain.</title>
        <authorList>
            <person name="Menendez E."/>
            <person name="Flores-Felix J.D."/>
            <person name="Ramirez-Bahena M.-H."/>
            <person name="Igual J.M."/>
            <person name="Garcia-Fraile P."/>
            <person name="Peix A."/>
            <person name="Velazquez E."/>
        </authorList>
    </citation>
    <scope>NUCLEOTIDE SEQUENCE [LARGE SCALE GENOMIC DNA]</scope>
    <source>
        <strain evidence="5 6">RZME27</strain>
    </source>
</reference>
<dbReference type="SMART" id="SM00448">
    <property type="entry name" value="REC"/>
    <property type="match status" value="1"/>
</dbReference>
<dbReference type="GO" id="GO:0006355">
    <property type="term" value="P:regulation of DNA-templated transcription"/>
    <property type="evidence" value="ECO:0007669"/>
    <property type="project" value="InterPro"/>
</dbReference>
<dbReference type="PROSITE" id="PS50043">
    <property type="entry name" value="HTH_LUXR_2"/>
    <property type="match status" value="1"/>
</dbReference>
<dbReference type="PROSITE" id="PS50110">
    <property type="entry name" value="RESPONSE_REGULATORY"/>
    <property type="match status" value="1"/>
</dbReference>
<feature type="domain" description="Response regulatory" evidence="4">
    <location>
        <begin position="1"/>
        <end position="115"/>
    </location>
</feature>
<dbReference type="PRINTS" id="PR00038">
    <property type="entry name" value="HTHLUXR"/>
</dbReference>
<dbReference type="InterPro" id="IPR011006">
    <property type="entry name" value="CheY-like_superfamily"/>
</dbReference>
<dbReference type="GO" id="GO:0000160">
    <property type="term" value="P:phosphorelay signal transduction system"/>
    <property type="evidence" value="ECO:0007669"/>
    <property type="project" value="InterPro"/>
</dbReference>
<dbReference type="RefSeq" id="WP_324185543.1">
    <property type="nucleotide sequence ID" value="NZ_JAYKOO010000010.1"/>
</dbReference>
<evidence type="ECO:0000313" key="5">
    <source>
        <dbReference type="EMBL" id="MQY46666.1"/>
    </source>
</evidence>
<dbReference type="InterPro" id="IPR039420">
    <property type="entry name" value="WalR-like"/>
</dbReference>
<dbReference type="EMBL" id="WIXI01000042">
    <property type="protein sequence ID" value="MQY46666.1"/>
    <property type="molecule type" value="Genomic_DNA"/>
</dbReference>
<evidence type="ECO:0000313" key="6">
    <source>
        <dbReference type="Proteomes" id="UP000435138"/>
    </source>
</evidence>
<dbReference type="SUPFAM" id="SSF52172">
    <property type="entry name" value="CheY-like"/>
    <property type="match status" value="1"/>
</dbReference>
<feature type="modified residue" description="4-aspartylphosphate" evidence="2">
    <location>
        <position position="50"/>
    </location>
</feature>
<evidence type="ECO:0000256" key="1">
    <source>
        <dbReference type="ARBA" id="ARBA00023125"/>
    </source>
</evidence>
<keyword evidence="1" id="KW-0238">DNA-binding</keyword>
<dbReference type="Gene3D" id="3.40.50.2300">
    <property type="match status" value="1"/>
</dbReference>
<comment type="caution">
    <text evidence="5">The sequence shown here is derived from an EMBL/GenBank/DDBJ whole genome shotgun (WGS) entry which is preliminary data.</text>
</comment>
<protein>
    <submittedName>
        <fullName evidence="5">Response regulator</fullName>
    </submittedName>
</protein>
<sequence>MIYLVDDDLAVREAMTLLLATYGKEVTTFPDAAHLLAHVKKAKPGVMLLDLRMPAISGLQLLKKLEELDIRWPAIMITGHGDVEACRRAFKAGVVDFLAKPVDEHVLMETIATCEAALDELLVRHENSRLLDHLTSRELEVIELVSKGFGSKDIAVALDVSVRTIDSHRASIATKLGTSAAAEQTRMWLMAHR</sequence>
<dbReference type="Proteomes" id="UP000435138">
    <property type="component" value="Unassembled WGS sequence"/>
</dbReference>
<gene>
    <name evidence="5" type="ORF">GAO09_11530</name>
</gene>
<dbReference type="PROSITE" id="PS00622">
    <property type="entry name" value="HTH_LUXR_1"/>
    <property type="match status" value="1"/>
</dbReference>
<dbReference type="PANTHER" id="PTHR43214">
    <property type="entry name" value="TWO-COMPONENT RESPONSE REGULATOR"/>
    <property type="match status" value="1"/>
</dbReference>
<dbReference type="Gene3D" id="1.10.10.10">
    <property type="entry name" value="Winged helix-like DNA-binding domain superfamily/Winged helix DNA-binding domain"/>
    <property type="match status" value="1"/>
</dbReference>
<proteinExistence type="predicted"/>
<dbReference type="Pfam" id="PF00196">
    <property type="entry name" value="GerE"/>
    <property type="match status" value="1"/>
</dbReference>
<dbReference type="Pfam" id="PF00072">
    <property type="entry name" value="Response_reg"/>
    <property type="match status" value="1"/>
</dbReference>
<name>A0A6A8ABU4_9HYPH</name>
<dbReference type="InterPro" id="IPR016032">
    <property type="entry name" value="Sig_transdc_resp-reg_C-effctor"/>
</dbReference>
<keyword evidence="2" id="KW-0597">Phosphoprotein</keyword>
<evidence type="ECO:0000259" key="4">
    <source>
        <dbReference type="PROSITE" id="PS50110"/>
    </source>
</evidence>
<accession>A0A6A8ABU4</accession>